<dbReference type="CDD" id="cd00310">
    <property type="entry name" value="ATP-synt_Fo_a_6"/>
    <property type="match status" value="1"/>
</dbReference>
<keyword evidence="5 12" id="KW-0812">Transmembrane</keyword>
<reference evidence="13" key="2">
    <citation type="submission" date="2015-08" db="EMBL/GenBank/DDBJ databases">
        <authorList>
            <person name="Babu N.S."/>
            <person name="Beckwith C.J."/>
            <person name="Beseler K.G."/>
            <person name="Brison A."/>
            <person name="Carone J.V."/>
            <person name="Caskin T.P."/>
            <person name="Diamond M."/>
            <person name="Durham M.E."/>
            <person name="Foxe J.M."/>
            <person name="Go M."/>
            <person name="Henderson B.A."/>
            <person name="Jones I.B."/>
            <person name="McGettigan J.A."/>
            <person name="Micheletti S.J."/>
            <person name="Nasrallah M.E."/>
            <person name="Ortiz D."/>
            <person name="Piller C.R."/>
            <person name="Privatt S.R."/>
            <person name="Schneider S.L."/>
            <person name="Sharp S."/>
            <person name="Smith T.C."/>
            <person name="Stanton J.D."/>
            <person name="Ullery H.E."/>
            <person name="Wilson R.J."/>
            <person name="Serrano M.G."/>
            <person name="Buck G."/>
            <person name="Lee V."/>
            <person name="Wang Y."/>
            <person name="Carvalho R."/>
            <person name="Voegtly L."/>
            <person name="Shi R."/>
            <person name="Duckworth R."/>
            <person name="Johnson A."/>
            <person name="Loviza R."/>
            <person name="Walstead R."/>
            <person name="Shah Z."/>
            <person name="Kiflezghi M."/>
            <person name="Wade K."/>
            <person name="Ball S.L."/>
            <person name="Bradley K.W."/>
            <person name="Asai D.J."/>
            <person name="Bowman C.A."/>
            <person name="Russell D.A."/>
            <person name="Pope W.H."/>
            <person name="Jacobs-Sera D."/>
            <person name="Hendrix R.W."/>
            <person name="Hatfull G.F."/>
        </authorList>
    </citation>
    <scope>NUCLEOTIDE SEQUENCE</scope>
</reference>
<dbReference type="GO" id="GO:0005743">
    <property type="term" value="C:mitochondrial inner membrane"/>
    <property type="evidence" value="ECO:0007669"/>
    <property type="project" value="UniProtKB-SubCell"/>
</dbReference>
<protein>
    <recommendedName>
        <fullName evidence="11">ATP synthase subunit a</fullName>
    </recommendedName>
</protein>
<dbReference type="NCBIfam" id="TIGR01131">
    <property type="entry name" value="ATP_synt_6_or_A"/>
    <property type="match status" value="1"/>
</dbReference>
<dbReference type="CTD" id="4508"/>
<accession>A0A0P0CCD0</accession>
<feature type="transmembrane region" description="Helical" evidence="12">
    <location>
        <begin position="101"/>
        <end position="120"/>
    </location>
</feature>
<evidence type="ECO:0000256" key="8">
    <source>
        <dbReference type="ARBA" id="ARBA00023065"/>
    </source>
</evidence>
<dbReference type="PANTHER" id="PTHR11410:SF0">
    <property type="entry name" value="ATP SYNTHASE SUBUNIT A"/>
    <property type="match status" value="1"/>
</dbReference>
<evidence type="ECO:0000256" key="7">
    <source>
        <dbReference type="ARBA" id="ARBA00022989"/>
    </source>
</evidence>
<dbReference type="PRINTS" id="PR00123">
    <property type="entry name" value="ATPASEA"/>
</dbReference>
<geneLocation type="mitochondrion" evidence="13"/>
<name>A0A0P0CCD0_9PLAT</name>
<keyword evidence="10" id="KW-0066">ATP synthesis</keyword>
<dbReference type="InterPro" id="IPR000568">
    <property type="entry name" value="ATP_synth_F0_asu"/>
</dbReference>
<keyword evidence="8" id="KW-0406">Ion transport</keyword>
<keyword evidence="9 12" id="KW-0472">Membrane</keyword>
<evidence type="ECO:0000256" key="1">
    <source>
        <dbReference type="ARBA" id="ARBA00004141"/>
    </source>
</evidence>
<dbReference type="Gene3D" id="1.20.120.220">
    <property type="entry name" value="ATP synthase, F0 complex, subunit A"/>
    <property type="match status" value="1"/>
</dbReference>
<dbReference type="GO" id="GO:0045259">
    <property type="term" value="C:proton-transporting ATP synthase complex"/>
    <property type="evidence" value="ECO:0007669"/>
    <property type="project" value="UniProtKB-KW"/>
</dbReference>
<feature type="transmembrane region" description="Helical" evidence="12">
    <location>
        <begin position="16"/>
        <end position="40"/>
    </location>
</feature>
<dbReference type="AlphaFoldDB" id="A0A0P0CCD0"/>
<keyword evidence="4" id="KW-0138">CF(0)</keyword>
<dbReference type="GeneID" id="26120636"/>
<feature type="transmembrane region" description="Helical" evidence="12">
    <location>
        <begin position="201"/>
        <end position="225"/>
    </location>
</feature>
<keyword evidence="3" id="KW-0813">Transport</keyword>
<comment type="similarity">
    <text evidence="2">Belongs to the ATPase A chain family.</text>
</comment>
<evidence type="ECO:0000313" key="13">
    <source>
        <dbReference type="EMBL" id="ALI86943.1"/>
    </source>
</evidence>
<evidence type="ECO:0000256" key="10">
    <source>
        <dbReference type="ARBA" id="ARBA00023310"/>
    </source>
</evidence>
<feature type="transmembrane region" description="Helical" evidence="12">
    <location>
        <begin position="172"/>
        <end position="195"/>
    </location>
</feature>
<dbReference type="SUPFAM" id="SSF81336">
    <property type="entry name" value="F1F0 ATP synthase subunit A"/>
    <property type="match status" value="1"/>
</dbReference>
<dbReference type="RefSeq" id="YP_009176378.1">
    <property type="nucleotide sequence ID" value="NC_028200.1"/>
</dbReference>
<evidence type="ECO:0000256" key="5">
    <source>
        <dbReference type="ARBA" id="ARBA00022692"/>
    </source>
</evidence>
<organism evidence="13">
    <name type="scientific">Hoploplana elisabelloi</name>
    <dbReference type="NCBI Taxonomy" id="1714492"/>
    <lineage>
        <taxon>Eukaryota</taxon>
        <taxon>Metazoa</taxon>
        <taxon>Spiralia</taxon>
        <taxon>Lophotrochozoa</taxon>
        <taxon>Platyhelminthes</taxon>
        <taxon>Rhabditophora</taxon>
        <taxon>Polycladida</taxon>
        <taxon>Acotylea</taxon>
        <taxon>Leptoplanoidea</taxon>
        <taxon>Hoploplanidae</taxon>
        <taxon>Hoploplana</taxon>
    </lineage>
</organism>
<feature type="transmembrane region" description="Helical" evidence="12">
    <location>
        <begin position="72"/>
        <end position="95"/>
    </location>
</feature>
<feature type="non-terminal residue" evidence="13">
    <location>
        <position position="1"/>
    </location>
</feature>
<dbReference type="GO" id="GO:0046933">
    <property type="term" value="F:proton-transporting ATP synthase activity, rotational mechanism"/>
    <property type="evidence" value="ECO:0007669"/>
    <property type="project" value="TreeGrafter"/>
</dbReference>
<evidence type="ECO:0000256" key="11">
    <source>
        <dbReference type="RuleBase" id="RU004450"/>
    </source>
</evidence>
<dbReference type="PANTHER" id="PTHR11410">
    <property type="entry name" value="ATP SYNTHASE SUBUNIT A"/>
    <property type="match status" value="1"/>
</dbReference>
<comment type="subcellular location">
    <subcellularLocation>
        <location evidence="1">Membrane</location>
        <topology evidence="1">Multi-pass membrane protein</topology>
    </subcellularLocation>
    <subcellularLocation>
        <location evidence="11">Mitochondrion inner membrane</location>
        <topology evidence="11">Multi-pass membrane protein</topology>
    </subcellularLocation>
</comment>
<gene>
    <name evidence="13" type="primary">atp6</name>
</gene>
<dbReference type="InterPro" id="IPR035908">
    <property type="entry name" value="F0_ATP_A_sf"/>
</dbReference>
<reference evidence="13" key="1">
    <citation type="journal article" date="2015" name="Gene">
        <title>Characterization of the complete mitochondrial genomes from Polycladida (Platyhelminthes) using next-generation sequencing.</title>
        <authorList>
            <person name="Teresa Aguado M."/>
            <person name="Grande C."/>
            <person name="Gerth M."/>
            <person name="Bleidorn C."/>
            <person name="Norena C."/>
        </authorList>
    </citation>
    <scope>NUCLEOTIDE SEQUENCE</scope>
</reference>
<evidence type="ECO:0000256" key="2">
    <source>
        <dbReference type="ARBA" id="ARBA00006810"/>
    </source>
</evidence>
<proteinExistence type="inferred from homology"/>
<evidence type="ECO:0000256" key="4">
    <source>
        <dbReference type="ARBA" id="ARBA00022547"/>
    </source>
</evidence>
<evidence type="ECO:0000256" key="3">
    <source>
        <dbReference type="ARBA" id="ARBA00022448"/>
    </source>
</evidence>
<dbReference type="Pfam" id="PF00119">
    <property type="entry name" value="ATP-synt_A"/>
    <property type="match status" value="1"/>
</dbReference>
<keyword evidence="13" id="KW-0496">Mitochondrion</keyword>
<keyword evidence="6" id="KW-0375">Hydrogen ion transport</keyword>
<evidence type="ECO:0000256" key="9">
    <source>
        <dbReference type="ARBA" id="ARBA00023136"/>
    </source>
</evidence>
<evidence type="ECO:0000256" key="12">
    <source>
        <dbReference type="SAM" id="Phobius"/>
    </source>
</evidence>
<evidence type="ECO:0000256" key="6">
    <source>
        <dbReference type="ARBA" id="ARBA00022781"/>
    </source>
</evidence>
<dbReference type="EMBL" id="KT363735">
    <property type="protein sequence ID" value="ALI86943.1"/>
    <property type="molecule type" value="Genomic_DNA"/>
</dbReference>
<keyword evidence="7 12" id="KW-1133">Transmembrane helix</keyword>
<dbReference type="InterPro" id="IPR045083">
    <property type="entry name" value="ATP_synth_F0_asu_bact/mt"/>
</dbReference>
<sequence>LVYDLFTSADFCYSNFYFLNLIVWFLGLIWIFWSINLYFFSGSRANSFFSFLLNWHYDNVGSYFLNKIKGSYILISGAFLIILGSNIWGLFPYIFGITTQMVLTFSISLVIWLCIVISSLEYSIVGFLSHLTPQGAPEYLASTLNMIEVISNIIRPLTLALRLSINITTGHVFVSLMGTSGAICLFSLKIFWLFFMFLMAGYLLFEVGICFIQGFVFSLLSVQYLGEHV</sequence>